<reference evidence="2 3" key="1">
    <citation type="submission" date="2016-09" db="EMBL/GenBank/DDBJ databases">
        <title>Genome sequence of Eubacterium angustum.</title>
        <authorList>
            <person name="Poehlein A."/>
            <person name="Daniel R."/>
        </authorList>
    </citation>
    <scope>NUCLEOTIDE SEQUENCE [LARGE SCALE GENOMIC DNA]</scope>
    <source>
        <strain evidence="2 3">DSM 1989</strain>
    </source>
</reference>
<dbReference type="SUPFAM" id="SSF51556">
    <property type="entry name" value="Metallo-dependent hydrolases"/>
    <property type="match status" value="1"/>
</dbReference>
<dbReference type="InterPro" id="IPR033932">
    <property type="entry name" value="YtcJ-like"/>
</dbReference>
<proteinExistence type="predicted"/>
<keyword evidence="3" id="KW-1185">Reference proteome</keyword>
<dbReference type="STRING" id="39480.EUAN_14730"/>
<dbReference type="PANTHER" id="PTHR22642">
    <property type="entry name" value="IMIDAZOLONEPROPIONASE"/>
    <property type="match status" value="1"/>
</dbReference>
<dbReference type="Proteomes" id="UP000180254">
    <property type="component" value="Unassembled WGS sequence"/>
</dbReference>
<protein>
    <submittedName>
        <fullName evidence="2">N-substituted formamide deformylase</fullName>
        <ecNumber evidence="2">3.5.1.91</ecNumber>
    </submittedName>
</protein>
<name>A0A1S1V6G6_9FIRM</name>
<organism evidence="2 3">
    <name type="scientific">Andreesenia angusta</name>
    <dbReference type="NCBI Taxonomy" id="39480"/>
    <lineage>
        <taxon>Bacteria</taxon>
        <taxon>Bacillati</taxon>
        <taxon>Bacillota</taxon>
        <taxon>Tissierellia</taxon>
        <taxon>Tissierellales</taxon>
        <taxon>Gottschalkiaceae</taxon>
        <taxon>Andreesenia</taxon>
    </lineage>
</organism>
<evidence type="ECO:0000313" key="2">
    <source>
        <dbReference type="EMBL" id="OHW62025.1"/>
    </source>
</evidence>
<dbReference type="CDD" id="cd01300">
    <property type="entry name" value="YtcJ_like"/>
    <property type="match status" value="1"/>
</dbReference>
<dbReference type="Gene3D" id="2.30.40.10">
    <property type="entry name" value="Urease, subunit C, domain 1"/>
    <property type="match status" value="1"/>
</dbReference>
<accession>A0A1S1V6G6</accession>
<dbReference type="EMBL" id="MKIE01000005">
    <property type="protein sequence ID" value="OHW62025.1"/>
    <property type="molecule type" value="Genomic_DNA"/>
</dbReference>
<dbReference type="RefSeq" id="WP_211266311.1">
    <property type="nucleotide sequence ID" value="NZ_MKIE01000005.1"/>
</dbReference>
<dbReference type="PANTHER" id="PTHR22642:SF2">
    <property type="entry name" value="PROTEIN LONG AFTER FAR-RED 3"/>
    <property type="match status" value="1"/>
</dbReference>
<dbReference type="Pfam" id="PF07969">
    <property type="entry name" value="Amidohydro_3"/>
    <property type="match status" value="1"/>
</dbReference>
<gene>
    <name evidence="2" type="primary">nfdA</name>
    <name evidence="2" type="ORF">EUAN_14730</name>
</gene>
<dbReference type="InterPro" id="IPR032466">
    <property type="entry name" value="Metal_Hydrolase"/>
</dbReference>
<evidence type="ECO:0000313" key="3">
    <source>
        <dbReference type="Proteomes" id="UP000180254"/>
    </source>
</evidence>
<keyword evidence="2" id="KW-0378">Hydrolase</keyword>
<comment type="caution">
    <text evidence="2">The sequence shown here is derived from an EMBL/GenBank/DDBJ whole genome shotgun (WGS) entry which is preliminary data.</text>
</comment>
<dbReference type="EC" id="3.5.1.91" evidence="2"/>
<dbReference type="InterPro" id="IPR011059">
    <property type="entry name" value="Metal-dep_hydrolase_composite"/>
</dbReference>
<dbReference type="Gene3D" id="3.20.20.140">
    <property type="entry name" value="Metal-dependent hydrolases"/>
    <property type="match status" value="1"/>
</dbReference>
<dbReference type="InterPro" id="IPR013108">
    <property type="entry name" value="Amidohydro_3"/>
</dbReference>
<dbReference type="Gene3D" id="3.10.310.70">
    <property type="match status" value="1"/>
</dbReference>
<dbReference type="GO" id="GO:0016810">
    <property type="term" value="F:hydrolase activity, acting on carbon-nitrogen (but not peptide) bonds"/>
    <property type="evidence" value="ECO:0007669"/>
    <property type="project" value="InterPro"/>
</dbReference>
<feature type="domain" description="Amidohydrolase 3" evidence="1">
    <location>
        <begin position="49"/>
        <end position="524"/>
    </location>
</feature>
<evidence type="ECO:0000259" key="1">
    <source>
        <dbReference type="Pfam" id="PF07969"/>
    </source>
</evidence>
<dbReference type="SUPFAM" id="SSF51338">
    <property type="entry name" value="Composite domain of metallo-dependent hydrolases"/>
    <property type="match status" value="1"/>
</dbReference>
<dbReference type="AlphaFoldDB" id="A0A1S1V6G6"/>
<sequence length="527" mass="58906">MKKLYCNGKILTMEDENPVVEAVIEENGKIAFAGSLADVDEDFGEFEKVDLKGRIMMPAFIDAHSHFSATANSSLQVSLDDAKSFSEIADKIRAFIAERGIGKGEWINAKGYDHNSLKEKRHPDRAFLDSCCPENPVVIQNSSGHMGVFNSRGLEAIGVDENTEPPEGGLIGKEEGVLTGYMEENAFVEYLKKVPMPSLDDLLKAYSKAQDYYASYGITTIQEGFMVKEMIPFYRSLLDRGLLKLDVVGYSDVKDSGIIMKEFSRSIGAYDRGFKLGGYKVFLDGSPQARTAWMREPYKGEADYCGYGTMEDKDLEDAINLALEKNLQLIAHCNGDRAAAQYIEKFKKIGEYRSIDKIRPVIIHAQLIGRDQLELVKELNLIPSFFVGHVYHWGDIHVENFGEERASRISPAKSSLERGIRFTFHQDTPVTAPDMLESVWCAVNRITKGGKALSKEEGIDVLNALKAVTINSAYQYFEEDSKGSISPGKNADFVLLDRNPLEVDSMGIRDIKVMETIKDGKTIYRRP</sequence>